<keyword evidence="7" id="KW-1185">Reference proteome</keyword>
<dbReference type="GO" id="GO:0016491">
    <property type="term" value="F:oxidoreductase activity"/>
    <property type="evidence" value="ECO:0007669"/>
    <property type="project" value="UniProtKB-KW"/>
</dbReference>
<dbReference type="PATRIC" id="fig|1227454.3.peg.2412"/>
<keyword evidence="2" id="KW-0560">Oxidoreductase</keyword>
<dbReference type="SUPFAM" id="SSF51735">
    <property type="entry name" value="NAD(P)-binding Rossmann-fold domains"/>
    <property type="match status" value="1"/>
</dbReference>
<organism evidence="6 7">
    <name type="scientific">Halobiforma nitratireducens JCM 10879</name>
    <dbReference type="NCBI Taxonomy" id="1227454"/>
    <lineage>
        <taxon>Archaea</taxon>
        <taxon>Methanobacteriati</taxon>
        <taxon>Methanobacteriota</taxon>
        <taxon>Stenosarchaea group</taxon>
        <taxon>Halobacteria</taxon>
        <taxon>Halobacteriales</taxon>
        <taxon>Natrialbaceae</taxon>
        <taxon>Halobiforma</taxon>
    </lineage>
</organism>
<evidence type="ECO:0000256" key="4">
    <source>
        <dbReference type="SAM" id="MobiDB-lite"/>
    </source>
</evidence>
<evidence type="ECO:0000313" key="7">
    <source>
        <dbReference type="Proteomes" id="UP000011607"/>
    </source>
</evidence>
<proteinExistence type="inferred from homology"/>
<comment type="caution">
    <text evidence="6">The sequence shown here is derived from an EMBL/GenBank/DDBJ whole genome shotgun (WGS) entry which is preliminary data.</text>
</comment>
<dbReference type="Gene3D" id="3.40.50.720">
    <property type="entry name" value="NAD(P)-binding Rossmann-like Domain"/>
    <property type="match status" value="1"/>
</dbReference>
<dbReference type="EMBL" id="AOMA01000116">
    <property type="protein sequence ID" value="EMA36349.1"/>
    <property type="molecule type" value="Genomic_DNA"/>
</dbReference>
<dbReference type="PRINTS" id="PR00081">
    <property type="entry name" value="GDHRDH"/>
</dbReference>
<name>M0LVE6_9EURY</name>
<evidence type="ECO:0000256" key="3">
    <source>
        <dbReference type="RuleBase" id="RU000363"/>
    </source>
</evidence>
<evidence type="ECO:0000313" key="6">
    <source>
        <dbReference type="EMBL" id="EMA36349.1"/>
    </source>
</evidence>
<dbReference type="eggNOG" id="arCOG01265">
    <property type="taxonomic scope" value="Archaea"/>
</dbReference>
<dbReference type="AlphaFoldDB" id="M0LVE6"/>
<reference evidence="6 7" key="1">
    <citation type="journal article" date="2014" name="PLoS Genet.">
        <title>Phylogenetically driven sequencing of extremely halophilic archaea reveals strategies for static and dynamic osmo-response.</title>
        <authorList>
            <person name="Becker E.A."/>
            <person name="Seitzer P.M."/>
            <person name="Tritt A."/>
            <person name="Larsen D."/>
            <person name="Krusor M."/>
            <person name="Yao A.I."/>
            <person name="Wu D."/>
            <person name="Madern D."/>
            <person name="Eisen J.A."/>
            <person name="Darling A.E."/>
            <person name="Facciotti M.T."/>
        </authorList>
    </citation>
    <scope>NUCLEOTIDE SEQUENCE [LARGE SCALE GENOMIC DNA]</scope>
    <source>
        <strain evidence="6 7">JCM 10879</strain>
    </source>
</reference>
<evidence type="ECO:0000256" key="2">
    <source>
        <dbReference type="ARBA" id="ARBA00023002"/>
    </source>
</evidence>
<dbReference type="Pfam" id="PF00106">
    <property type="entry name" value="adh_short"/>
    <property type="match status" value="1"/>
</dbReference>
<dbReference type="InterPro" id="IPR057326">
    <property type="entry name" value="KR_dom"/>
</dbReference>
<feature type="region of interest" description="Disordered" evidence="4">
    <location>
        <begin position="1"/>
        <end position="47"/>
    </location>
</feature>
<dbReference type="InterPro" id="IPR002347">
    <property type="entry name" value="SDR_fam"/>
</dbReference>
<dbReference type="PRINTS" id="PR00080">
    <property type="entry name" value="SDRFAMILY"/>
</dbReference>
<comment type="similarity">
    <text evidence="1 3">Belongs to the short-chain dehydrogenases/reductases (SDR) family.</text>
</comment>
<dbReference type="GO" id="GO:0016020">
    <property type="term" value="C:membrane"/>
    <property type="evidence" value="ECO:0007669"/>
    <property type="project" value="TreeGrafter"/>
</dbReference>
<evidence type="ECO:0000259" key="5">
    <source>
        <dbReference type="SMART" id="SM00822"/>
    </source>
</evidence>
<accession>M0LVE6</accession>
<dbReference type="Proteomes" id="UP000011607">
    <property type="component" value="Unassembled WGS sequence"/>
</dbReference>
<dbReference type="FunFam" id="3.40.50.720:FF:000084">
    <property type="entry name" value="Short-chain dehydrogenase reductase"/>
    <property type="match status" value="1"/>
</dbReference>
<evidence type="ECO:0000256" key="1">
    <source>
        <dbReference type="ARBA" id="ARBA00006484"/>
    </source>
</evidence>
<dbReference type="InterPro" id="IPR036291">
    <property type="entry name" value="NAD(P)-bd_dom_sf"/>
</dbReference>
<sequence>MATGEEEAPTTRRSKPIWSAAGSVHSMTAHTSDGTDTGNGSDDRNDNGTLADAVSIVTGASSGIGAATCRRLAAAGSNVVLAARSEDRLRELAADLEDDHGVETLVVPTNVREEDDVDGLIDETVGTFGGIDVLVNNAGLSRGSDVAEMATDDYETIQETNVDGVFYATRAAIPHVSEREGHLIFVGSFAGQYPRSFNPVYAASKWWTRGFAKSVAAQVGDDGVGVTIVNPAEVRSEFEATDGKTFAEHFGEDEASEPEEVADAIVFAASRNGSSVSELDINRRDKFADGF</sequence>
<dbReference type="PANTHER" id="PTHR44196">
    <property type="entry name" value="DEHYDROGENASE/REDUCTASE SDR FAMILY MEMBER 7B"/>
    <property type="match status" value="1"/>
</dbReference>
<feature type="domain" description="Ketoreductase" evidence="5">
    <location>
        <begin position="53"/>
        <end position="237"/>
    </location>
</feature>
<dbReference type="SMART" id="SM00822">
    <property type="entry name" value="PKS_KR"/>
    <property type="match status" value="1"/>
</dbReference>
<feature type="compositionally biased region" description="Low complexity" evidence="4">
    <location>
        <begin position="31"/>
        <end position="40"/>
    </location>
</feature>
<gene>
    <name evidence="6" type="ORF">C446_11847</name>
</gene>
<dbReference type="STRING" id="1227454.C446_11847"/>
<dbReference type="CDD" id="cd05233">
    <property type="entry name" value="SDR_c"/>
    <property type="match status" value="1"/>
</dbReference>
<dbReference type="PANTHER" id="PTHR44196:SF1">
    <property type="entry name" value="DEHYDROGENASE_REDUCTASE SDR FAMILY MEMBER 7B"/>
    <property type="match status" value="1"/>
</dbReference>
<protein>
    <submittedName>
        <fullName evidence="6">3-oxoacyl-ACP reductase</fullName>
    </submittedName>
</protein>